<dbReference type="InterPro" id="IPR051907">
    <property type="entry name" value="DoxX-like_oxidoreductase"/>
</dbReference>
<keyword evidence="9" id="KW-1185">Reference proteome</keyword>
<evidence type="ECO:0000256" key="3">
    <source>
        <dbReference type="ARBA" id="ARBA00022475"/>
    </source>
</evidence>
<protein>
    <recommendedName>
        <fullName evidence="10">DoxX family protein</fullName>
    </recommendedName>
</protein>
<dbReference type="Pfam" id="PF07681">
    <property type="entry name" value="DoxX"/>
    <property type="match status" value="1"/>
</dbReference>
<comment type="caution">
    <text evidence="8">The sequence shown here is derived from an EMBL/GenBank/DDBJ whole genome shotgun (WGS) entry which is preliminary data.</text>
</comment>
<evidence type="ECO:0000256" key="7">
    <source>
        <dbReference type="SAM" id="Phobius"/>
    </source>
</evidence>
<feature type="transmembrane region" description="Helical" evidence="7">
    <location>
        <begin position="89"/>
        <end position="106"/>
    </location>
</feature>
<organism evidence="8 9">
    <name type="scientific">Elstera cyanobacteriorum</name>
    <dbReference type="NCBI Taxonomy" id="2022747"/>
    <lineage>
        <taxon>Bacteria</taxon>
        <taxon>Pseudomonadati</taxon>
        <taxon>Pseudomonadota</taxon>
        <taxon>Alphaproteobacteria</taxon>
        <taxon>Rhodospirillales</taxon>
        <taxon>Rhodospirillaceae</taxon>
        <taxon>Elstera</taxon>
    </lineage>
</organism>
<evidence type="ECO:0000256" key="6">
    <source>
        <dbReference type="ARBA" id="ARBA00023136"/>
    </source>
</evidence>
<dbReference type="GO" id="GO:0005886">
    <property type="term" value="C:plasma membrane"/>
    <property type="evidence" value="ECO:0007669"/>
    <property type="project" value="UniProtKB-SubCell"/>
</dbReference>
<dbReference type="InterPro" id="IPR032808">
    <property type="entry name" value="DoxX"/>
</dbReference>
<keyword evidence="3" id="KW-1003">Cell membrane</keyword>
<evidence type="ECO:0000256" key="2">
    <source>
        <dbReference type="ARBA" id="ARBA00006679"/>
    </source>
</evidence>
<evidence type="ECO:0000256" key="1">
    <source>
        <dbReference type="ARBA" id="ARBA00004651"/>
    </source>
</evidence>
<dbReference type="OrthoDB" id="121744at2"/>
<keyword evidence="5 7" id="KW-1133">Transmembrane helix</keyword>
<dbReference type="AlphaFoldDB" id="A0A255XPC0"/>
<reference evidence="8 9" key="1">
    <citation type="submission" date="2017-07" db="EMBL/GenBank/DDBJ databases">
        <title>Elstera cyanobacteriorum sp. nov., a novel bacterium isolated from cyanobacterial aggregates in a eutrophic lake.</title>
        <authorList>
            <person name="Cai H."/>
        </authorList>
    </citation>
    <scope>NUCLEOTIDE SEQUENCE [LARGE SCALE GENOMIC DNA]</scope>
    <source>
        <strain evidence="8 9">TH019</strain>
    </source>
</reference>
<keyword evidence="6 7" id="KW-0472">Membrane</keyword>
<keyword evidence="4 7" id="KW-0812">Transmembrane</keyword>
<comment type="subcellular location">
    <subcellularLocation>
        <location evidence="1">Cell membrane</location>
        <topology evidence="1">Multi-pass membrane protein</topology>
    </subcellularLocation>
</comment>
<evidence type="ECO:0000313" key="9">
    <source>
        <dbReference type="Proteomes" id="UP000216361"/>
    </source>
</evidence>
<gene>
    <name evidence="8" type="ORF">CHR90_11290</name>
</gene>
<accession>A0A255XPC0</accession>
<feature type="transmembrane region" description="Helical" evidence="7">
    <location>
        <begin position="112"/>
        <end position="130"/>
    </location>
</feature>
<evidence type="ECO:0000256" key="4">
    <source>
        <dbReference type="ARBA" id="ARBA00022692"/>
    </source>
</evidence>
<dbReference type="EMBL" id="NOXS01000032">
    <property type="protein sequence ID" value="OYQ18828.1"/>
    <property type="molecule type" value="Genomic_DNA"/>
</dbReference>
<dbReference type="PANTHER" id="PTHR33452">
    <property type="entry name" value="OXIDOREDUCTASE CATD-RELATED"/>
    <property type="match status" value="1"/>
</dbReference>
<sequence length="139" mass="15860">MPLALLGILRTTLETRLTAPLLLLGRYMMAEIFFRAGLVKLASFETTVALFRDEYRTPFLPPDMAAVLATATELTMPVFLLLGFATRLAALPMLAMTAVIQFTYFYHSEHYFWAFVLLTLIIQGPGVWSIDHWLRRRFG</sequence>
<name>A0A255XPC0_9PROT</name>
<proteinExistence type="inferred from homology"/>
<evidence type="ECO:0000313" key="8">
    <source>
        <dbReference type="EMBL" id="OYQ18828.1"/>
    </source>
</evidence>
<dbReference type="Proteomes" id="UP000216361">
    <property type="component" value="Unassembled WGS sequence"/>
</dbReference>
<dbReference type="PANTHER" id="PTHR33452:SF1">
    <property type="entry name" value="INNER MEMBRANE PROTEIN YPHA-RELATED"/>
    <property type="match status" value="1"/>
</dbReference>
<evidence type="ECO:0008006" key="10">
    <source>
        <dbReference type="Google" id="ProtNLM"/>
    </source>
</evidence>
<dbReference type="RefSeq" id="WP_094409093.1">
    <property type="nucleotide sequence ID" value="NZ_BMJZ01000001.1"/>
</dbReference>
<evidence type="ECO:0000256" key="5">
    <source>
        <dbReference type="ARBA" id="ARBA00022989"/>
    </source>
</evidence>
<comment type="similarity">
    <text evidence="2">Belongs to the DoxX family.</text>
</comment>